<name>A0A7E4VKR2_PANRE</name>
<dbReference type="SUPFAM" id="SSF81383">
    <property type="entry name" value="F-box domain"/>
    <property type="match status" value="1"/>
</dbReference>
<sequence>MFCVIMSTPQGTLVSRRQRSFGLAAPRLHAITGRSLPDSCRVYHDQPSFSDVVYDFLEGSSLKLRSSDENGSVSVTMLLDLPVLCQLEILKHLPPNSVTDASLVCRRFAWLVRRCHRELPKVRVFLTVTHEDESDSVTLCAYLHPMHYNGSMEGCMKRKLFKQTTVPFSELLDLNLESQFGYFDLESILVTSRHRELVPLRSEVTNFLAKLVDQHGTRLRYISTRFVDFKDASDAELNQYLSIFTHPAIDVLDVVKFESCNFANFEQIYKLYASDALSKTRHFKETCSTRVKSDYTEDPKFSDVNSAVLKAMASVDCPLEKVDLSSTLQWQRGQFFFFVQNWLHSAEPKRCISINMVKSASTDVILDELREMGRAVTDGAIVFSHPMQRYLQLHVNLDSPLNFTIKVVNTALLDYHELQ</sequence>
<dbReference type="WBParaSite" id="Pan_g21730.t1">
    <property type="protein sequence ID" value="Pan_g21730.t1"/>
    <property type="gene ID" value="Pan_g21730"/>
</dbReference>
<dbReference type="InterPro" id="IPR036047">
    <property type="entry name" value="F-box-like_dom_sf"/>
</dbReference>
<feature type="domain" description="F-box" evidence="1">
    <location>
        <begin position="75"/>
        <end position="122"/>
    </location>
</feature>
<evidence type="ECO:0000259" key="1">
    <source>
        <dbReference type="PROSITE" id="PS50181"/>
    </source>
</evidence>
<accession>A0A7E4VKR2</accession>
<dbReference type="CDD" id="cd09917">
    <property type="entry name" value="F-box_SF"/>
    <property type="match status" value="1"/>
</dbReference>
<dbReference type="Pfam" id="PF00646">
    <property type="entry name" value="F-box"/>
    <property type="match status" value="1"/>
</dbReference>
<evidence type="ECO:0000313" key="2">
    <source>
        <dbReference type="Proteomes" id="UP000492821"/>
    </source>
</evidence>
<proteinExistence type="predicted"/>
<dbReference type="InterPro" id="IPR001810">
    <property type="entry name" value="F-box_dom"/>
</dbReference>
<dbReference type="PROSITE" id="PS50181">
    <property type="entry name" value="FBOX"/>
    <property type="match status" value="1"/>
</dbReference>
<evidence type="ECO:0000313" key="3">
    <source>
        <dbReference type="WBParaSite" id="Pan_g21730.t1"/>
    </source>
</evidence>
<dbReference type="AlphaFoldDB" id="A0A7E4VKR2"/>
<reference evidence="3" key="2">
    <citation type="submission" date="2020-10" db="UniProtKB">
        <authorList>
            <consortium name="WormBaseParasite"/>
        </authorList>
    </citation>
    <scope>IDENTIFICATION</scope>
</reference>
<keyword evidence="2" id="KW-1185">Reference proteome</keyword>
<protein>
    <submittedName>
        <fullName evidence="3">F-box domain-containing protein</fullName>
    </submittedName>
</protein>
<dbReference type="Proteomes" id="UP000492821">
    <property type="component" value="Unassembled WGS sequence"/>
</dbReference>
<organism evidence="2 3">
    <name type="scientific">Panagrellus redivivus</name>
    <name type="common">Microworm</name>
    <dbReference type="NCBI Taxonomy" id="6233"/>
    <lineage>
        <taxon>Eukaryota</taxon>
        <taxon>Metazoa</taxon>
        <taxon>Ecdysozoa</taxon>
        <taxon>Nematoda</taxon>
        <taxon>Chromadorea</taxon>
        <taxon>Rhabditida</taxon>
        <taxon>Tylenchina</taxon>
        <taxon>Panagrolaimomorpha</taxon>
        <taxon>Panagrolaimoidea</taxon>
        <taxon>Panagrolaimidae</taxon>
        <taxon>Panagrellus</taxon>
    </lineage>
</organism>
<reference evidence="2" key="1">
    <citation type="journal article" date="2013" name="Genetics">
        <title>The draft genome and transcriptome of Panagrellus redivivus are shaped by the harsh demands of a free-living lifestyle.</title>
        <authorList>
            <person name="Srinivasan J."/>
            <person name="Dillman A.R."/>
            <person name="Macchietto M.G."/>
            <person name="Heikkinen L."/>
            <person name="Lakso M."/>
            <person name="Fracchia K.M."/>
            <person name="Antoshechkin I."/>
            <person name="Mortazavi A."/>
            <person name="Wong G."/>
            <person name="Sternberg P.W."/>
        </authorList>
    </citation>
    <scope>NUCLEOTIDE SEQUENCE [LARGE SCALE GENOMIC DNA]</scope>
    <source>
        <strain evidence="2">MT8872</strain>
    </source>
</reference>